<proteinExistence type="predicted"/>
<dbReference type="AlphaFoldDB" id="A0A1G4SQ06"/>
<organism evidence="1 2">
    <name type="scientific">Paenibacillus tianmuensis</name>
    <dbReference type="NCBI Taxonomy" id="624147"/>
    <lineage>
        <taxon>Bacteria</taxon>
        <taxon>Bacillati</taxon>
        <taxon>Bacillota</taxon>
        <taxon>Bacilli</taxon>
        <taxon>Bacillales</taxon>
        <taxon>Paenibacillaceae</taxon>
        <taxon>Paenibacillus</taxon>
    </lineage>
</organism>
<reference evidence="2" key="1">
    <citation type="submission" date="2016-10" db="EMBL/GenBank/DDBJ databases">
        <authorList>
            <person name="Varghese N."/>
            <person name="Submissions S."/>
        </authorList>
    </citation>
    <scope>NUCLEOTIDE SEQUENCE [LARGE SCALE GENOMIC DNA]</scope>
    <source>
        <strain evidence="2">CGMCC 1.8946</strain>
    </source>
</reference>
<dbReference type="Proteomes" id="UP000198601">
    <property type="component" value="Unassembled WGS sequence"/>
</dbReference>
<protein>
    <submittedName>
        <fullName evidence="1">Uncharacterized protein</fullName>
    </submittedName>
</protein>
<dbReference type="STRING" id="624147.SAMN04487970_103249"/>
<sequence length="110" mass="13257">MNSTIKVTEVLCYNDFNFYCKGLHEMKWSEVCNHYPSRFVLVEALKAVSNNCVRTIEEMTVVKEYDNPMQAWEGYKHYHKENPEREFYVFHTSKQEIEVIKEYFTGIRRS</sequence>
<keyword evidence="2" id="KW-1185">Reference proteome</keyword>
<name>A0A1G4SQ06_9BACL</name>
<dbReference type="EMBL" id="FMTT01000032">
    <property type="protein sequence ID" value="SCW71091.1"/>
    <property type="molecule type" value="Genomic_DNA"/>
</dbReference>
<accession>A0A1G4SQ06</accession>
<evidence type="ECO:0000313" key="2">
    <source>
        <dbReference type="Proteomes" id="UP000198601"/>
    </source>
</evidence>
<gene>
    <name evidence="1" type="ORF">SAMN04487970_103249</name>
</gene>
<evidence type="ECO:0000313" key="1">
    <source>
        <dbReference type="EMBL" id="SCW71091.1"/>
    </source>
</evidence>